<dbReference type="PANTHER" id="PTHR11010:SF23">
    <property type="entry name" value="SERINE PEPTIDASE"/>
    <property type="match status" value="1"/>
</dbReference>
<dbReference type="HOGENOM" id="CLU_023630_1_1_1"/>
<evidence type="ECO:0000256" key="2">
    <source>
        <dbReference type="ARBA" id="ARBA00022670"/>
    </source>
</evidence>
<dbReference type="InterPro" id="IPR008758">
    <property type="entry name" value="Peptidase_S28"/>
</dbReference>
<feature type="signal peptide" evidence="7">
    <location>
        <begin position="1"/>
        <end position="22"/>
    </location>
</feature>
<name>A0A0C3GKV0_PILCF</name>
<dbReference type="Gene3D" id="3.40.50.1820">
    <property type="entry name" value="alpha/beta hydrolase"/>
    <property type="match status" value="2"/>
</dbReference>
<dbReference type="GO" id="GO:0070008">
    <property type="term" value="F:serine-type exopeptidase activity"/>
    <property type="evidence" value="ECO:0007669"/>
    <property type="project" value="InterPro"/>
</dbReference>
<proteinExistence type="inferred from homology"/>
<dbReference type="OrthoDB" id="1735038at2759"/>
<reference evidence="9" key="2">
    <citation type="submission" date="2015-01" db="EMBL/GenBank/DDBJ databases">
        <title>Evolutionary Origins and Diversification of the Mycorrhizal Mutualists.</title>
        <authorList>
            <consortium name="DOE Joint Genome Institute"/>
            <consortium name="Mycorrhizal Genomics Consortium"/>
            <person name="Kohler A."/>
            <person name="Kuo A."/>
            <person name="Nagy L.G."/>
            <person name="Floudas D."/>
            <person name="Copeland A."/>
            <person name="Barry K.W."/>
            <person name="Cichocki N."/>
            <person name="Veneault-Fourrey C."/>
            <person name="LaButti K."/>
            <person name="Lindquist E.A."/>
            <person name="Lipzen A."/>
            <person name="Lundell T."/>
            <person name="Morin E."/>
            <person name="Murat C."/>
            <person name="Riley R."/>
            <person name="Ohm R."/>
            <person name="Sun H."/>
            <person name="Tunlid A."/>
            <person name="Henrissat B."/>
            <person name="Grigoriev I.V."/>
            <person name="Hibbett D.S."/>
            <person name="Martin F."/>
        </authorList>
    </citation>
    <scope>NUCLEOTIDE SEQUENCE [LARGE SCALE GENOMIC DNA]</scope>
    <source>
        <strain evidence="9">F 1598</strain>
    </source>
</reference>
<evidence type="ECO:0008006" key="10">
    <source>
        <dbReference type="Google" id="ProtNLM"/>
    </source>
</evidence>
<keyword evidence="4" id="KW-0378">Hydrolase</keyword>
<keyword evidence="2" id="KW-0645">Protease</keyword>
<evidence type="ECO:0000256" key="6">
    <source>
        <dbReference type="SAM" id="MobiDB-lite"/>
    </source>
</evidence>
<dbReference type="Proteomes" id="UP000054166">
    <property type="component" value="Unassembled WGS sequence"/>
</dbReference>
<evidence type="ECO:0000256" key="4">
    <source>
        <dbReference type="ARBA" id="ARBA00022801"/>
    </source>
</evidence>
<feature type="chain" id="PRO_5002164617" description="Peptidase S28" evidence="7">
    <location>
        <begin position="23"/>
        <end position="567"/>
    </location>
</feature>
<feature type="region of interest" description="Disordered" evidence="6">
    <location>
        <begin position="547"/>
        <end position="567"/>
    </location>
</feature>
<reference evidence="8 9" key="1">
    <citation type="submission" date="2014-04" db="EMBL/GenBank/DDBJ databases">
        <authorList>
            <consortium name="DOE Joint Genome Institute"/>
            <person name="Kuo A."/>
            <person name="Tarkka M."/>
            <person name="Buscot F."/>
            <person name="Kohler A."/>
            <person name="Nagy L.G."/>
            <person name="Floudas D."/>
            <person name="Copeland A."/>
            <person name="Barry K.W."/>
            <person name="Cichocki N."/>
            <person name="Veneault-Fourrey C."/>
            <person name="LaButti K."/>
            <person name="Lindquist E.A."/>
            <person name="Lipzen A."/>
            <person name="Lundell T."/>
            <person name="Morin E."/>
            <person name="Murat C."/>
            <person name="Sun H."/>
            <person name="Tunlid A."/>
            <person name="Henrissat B."/>
            <person name="Grigoriev I.V."/>
            <person name="Hibbett D.S."/>
            <person name="Martin F."/>
            <person name="Nordberg H.P."/>
            <person name="Cantor M.N."/>
            <person name="Hua S.X."/>
        </authorList>
    </citation>
    <scope>NUCLEOTIDE SEQUENCE [LARGE SCALE GENOMIC DNA]</scope>
    <source>
        <strain evidence="8 9">F 1598</strain>
    </source>
</reference>
<dbReference type="InParanoid" id="A0A0C3GKV0"/>
<accession>A0A0C3GKV0</accession>
<keyword evidence="9" id="KW-1185">Reference proteome</keyword>
<protein>
    <recommendedName>
        <fullName evidence="10">Peptidase S28</fullName>
    </recommendedName>
</protein>
<evidence type="ECO:0000256" key="1">
    <source>
        <dbReference type="ARBA" id="ARBA00011079"/>
    </source>
</evidence>
<keyword evidence="3 7" id="KW-0732">Signal</keyword>
<evidence type="ECO:0000256" key="5">
    <source>
        <dbReference type="ARBA" id="ARBA00023180"/>
    </source>
</evidence>
<dbReference type="PANTHER" id="PTHR11010">
    <property type="entry name" value="PROTEASE S28 PRO-X CARBOXYPEPTIDASE-RELATED"/>
    <property type="match status" value="1"/>
</dbReference>
<evidence type="ECO:0000313" key="9">
    <source>
        <dbReference type="Proteomes" id="UP000054166"/>
    </source>
</evidence>
<organism evidence="8 9">
    <name type="scientific">Piloderma croceum (strain F 1598)</name>
    <dbReference type="NCBI Taxonomy" id="765440"/>
    <lineage>
        <taxon>Eukaryota</taxon>
        <taxon>Fungi</taxon>
        <taxon>Dikarya</taxon>
        <taxon>Basidiomycota</taxon>
        <taxon>Agaricomycotina</taxon>
        <taxon>Agaricomycetes</taxon>
        <taxon>Agaricomycetidae</taxon>
        <taxon>Atheliales</taxon>
        <taxon>Atheliaceae</taxon>
        <taxon>Piloderma</taxon>
    </lineage>
</organism>
<dbReference type="GO" id="GO:0006508">
    <property type="term" value="P:proteolysis"/>
    <property type="evidence" value="ECO:0007669"/>
    <property type="project" value="UniProtKB-KW"/>
</dbReference>
<dbReference type="InterPro" id="IPR029058">
    <property type="entry name" value="AB_hydrolase_fold"/>
</dbReference>
<evidence type="ECO:0000313" key="8">
    <source>
        <dbReference type="EMBL" id="KIM91231.1"/>
    </source>
</evidence>
<dbReference type="AlphaFoldDB" id="A0A0C3GKV0"/>
<dbReference type="Pfam" id="PF05577">
    <property type="entry name" value="Peptidase_S28"/>
    <property type="match status" value="1"/>
</dbReference>
<comment type="similarity">
    <text evidence="1">Belongs to the peptidase S28 family.</text>
</comment>
<dbReference type="EMBL" id="KN832972">
    <property type="protein sequence ID" value="KIM91231.1"/>
    <property type="molecule type" value="Genomic_DNA"/>
</dbReference>
<gene>
    <name evidence="8" type="ORF">PILCRDRAFT_59170</name>
</gene>
<sequence>MASIRLLTSLLVFLSLRSVVNGLVHGRPHGNMMPTIPMVKISDGRVMSRNGTKIPSLNSTYYFDQLIDHTNPGLGIFKQRYWHTWEWYEPGGPIILSTPGEINADGFEGYLTNKTINGQIAQQQKGATIVLEHRFYGQSNPYNNLSVQSLQVHTIQQAIEDLVYFAENVKLAMPGGDNVTPDVAPWILIGGSYAGALTAWTMTNKPGVFWAGYSSSGVVEALVDFWAYYEPIRQYMPKNCSADVEAVTAYVDEVFTNGTDDAVAALKSNWGMGNVSHLDDIVSALRNQIADWQELQPTSGPGAAFFNFCDALEVKNGQKAPPTGWGLDYALAAWGRYWNHTYFAISKSCGHQDAETCLGTYDTSQSYWTNTTVDNSARSWQWIVCNEVGYFQESPPQGQPAIVSRLVQPIYDERQCAQLFPEQFSEPSAPNVDATNSAYGGWTVNVTRLFFANGQRDPWRDVTVSADGQNIQSSPTQPIFVSDGFHCSDLSTAAGLVDPTIAHVQSEALSYMKTWLADWKPSSNGPVVQRSTEIAYDVVKGSGKRGPLAGRGMLPTIRPQSGGVGSF</sequence>
<evidence type="ECO:0000256" key="7">
    <source>
        <dbReference type="SAM" id="SignalP"/>
    </source>
</evidence>
<keyword evidence="5" id="KW-0325">Glycoprotein</keyword>
<dbReference type="SUPFAM" id="SSF53474">
    <property type="entry name" value="alpha/beta-Hydrolases"/>
    <property type="match status" value="1"/>
</dbReference>
<evidence type="ECO:0000256" key="3">
    <source>
        <dbReference type="ARBA" id="ARBA00022729"/>
    </source>
</evidence>
<dbReference type="GO" id="GO:0008239">
    <property type="term" value="F:dipeptidyl-peptidase activity"/>
    <property type="evidence" value="ECO:0007669"/>
    <property type="project" value="TreeGrafter"/>
</dbReference>